<dbReference type="Pfam" id="PF00676">
    <property type="entry name" value="E1_dh"/>
    <property type="match status" value="1"/>
</dbReference>
<evidence type="ECO:0000313" key="10">
    <source>
        <dbReference type="EMBL" id="OLQ12443.1"/>
    </source>
</evidence>
<dbReference type="Gene3D" id="3.40.50.970">
    <property type="match status" value="1"/>
</dbReference>
<comment type="similarity">
    <text evidence="2">Belongs to the alpha-ketoglutarate dehydrogenase family.</text>
</comment>
<dbReference type="PANTHER" id="PTHR23152">
    <property type="entry name" value="2-OXOGLUTARATE DEHYDROGENASE"/>
    <property type="match status" value="1"/>
</dbReference>
<dbReference type="PANTHER" id="PTHR23152:SF4">
    <property type="entry name" value="2-OXOADIPATE DEHYDROGENASE COMPLEX COMPONENT E1"/>
    <property type="match status" value="1"/>
</dbReference>
<evidence type="ECO:0000256" key="4">
    <source>
        <dbReference type="ARBA" id="ARBA00023002"/>
    </source>
</evidence>
<sequence length="869" mass="97114">MIDYAVLATQRLRRQPGYWTVLKALAVYRQDRVHELGHAPHEYLRCSRARALARVARLPARPPLLAPLGRRNFHEDVASSTNTLYLESLYTQYQADPSKLDAKWGDYFAAVEAGKKAEPPLSGAALREAGIETRLAAAVTSGQAAAGLVATSSGAGGLQNLIRAYQVRGHEAASLDPLNLHAWRHWEEKGISATAPELDPAYHGFSEKDLDKTFQVNFAGLNTSSTLRDIVAALRSVYCNTVGIEYMHIGDLQKLDWIRTRVESPDFLPKDKTRLSKIYSELMKVDTFEQFLNTQYKTTKRFGVDGGEAAVAGVNAAIEKASEMGVQEVVIGMPHRGRLNVLTNVVGKPLVQMFAEFKGTHYDFENLVQKSENDDWLFAGDVKYHLGTSNMREFSNGKSVLATLEANPSHLETVNTVTLGRARAKQYYLGNTAETRSRVMPILFHGDASFAGQGVCYETLQLAHVTEFDVGGTIHVIINNQVGFTTDPVDDRSTMYSSDLGKGFGLPVLHVNGDDPVAVTSAFQLAAEWRQTWGQDVIVDVICYRRFGHNETDAPEYTQPVLYKQINKHPRTHAVFEEKLLASGVMSQAELDSVKGNLWKQHEEAFKEADSFKPDEDMGNWVATKWEGYVRPTDKAQSHPTGVDLELLKSIGAKLCAVPEGFKLHNGLKRQLKKKLEDIEGGETLDWATAEALAFASLLLEGNHVRITGFLNNLDLGPQETFIARNSILSEYGVLGFELGYSYENPRALVLWEAQFGDFANTAQVMIDQFVSAGEHKWLQQTGLVMLLPHGYMGQGAEHSSCRLERYLQLRMPWFPSYPRKSQRWSNLFHLRIQAQTMRLSRFVPETGKITRLEEEHRTDVNYGENGDE</sequence>
<dbReference type="InterPro" id="IPR011603">
    <property type="entry name" value="2oxoglutarate_DH_E1"/>
</dbReference>
<dbReference type="PIRSF" id="PIRSF000157">
    <property type="entry name" value="Oxoglu_dh_E1"/>
    <property type="match status" value="1"/>
</dbReference>
<dbReference type="SMART" id="SM00861">
    <property type="entry name" value="Transket_pyr"/>
    <property type="match status" value="1"/>
</dbReference>
<dbReference type="GO" id="GO:0006099">
    <property type="term" value="P:tricarboxylic acid cycle"/>
    <property type="evidence" value="ECO:0007669"/>
    <property type="project" value="TreeGrafter"/>
</dbReference>
<dbReference type="InterPro" id="IPR029061">
    <property type="entry name" value="THDP-binding"/>
</dbReference>
<dbReference type="InterPro" id="IPR005475">
    <property type="entry name" value="Transketolase-like_Pyr-bd"/>
</dbReference>
<feature type="domain" description="Transketolase-like pyrimidine-binding" evidence="9">
    <location>
        <begin position="685"/>
        <end position="853"/>
    </location>
</feature>
<proteinExistence type="inferred from homology"/>
<keyword evidence="5" id="KW-0786">Thiamine pyrophosphate</keyword>
<dbReference type="GO" id="GO:0004591">
    <property type="term" value="F:oxoglutarate dehydrogenase (succinyl-transferring) activity"/>
    <property type="evidence" value="ECO:0007669"/>
    <property type="project" value="UniProtKB-EC"/>
</dbReference>
<dbReference type="OrthoDB" id="413077at2759"/>
<comment type="cofactor">
    <cofactor evidence="1">
        <name>thiamine diphosphate</name>
        <dbReference type="ChEBI" id="CHEBI:58937"/>
    </cofactor>
</comment>
<name>A0A1Q9EYJ5_SYMMI</name>
<dbReference type="AlphaFoldDB" id="A0A1Q9EYJ5"/>
<evidence type="ECO:0000256" key="2">
    <source>
        <dbReference type="ARBA" id="ARBA00006936"/>
    </source>
</evidence>
<evidence type="ECO:0000256" key="7">
    <source>
        <dbReference type="ARBA" id="ARBA00040267"/>
    </source>
</evidence>
<organism evidence="10 11">
    <name type="scientific">Symbiodinium microadriaticum</name>
    <name type="common">Dinoflagellate</name>
    <name type="synonym">Zooxanthella microadriatica</name>
    <dbReference type="NCBI Taxonomy" id="2951"/>
    <lineage>
        <taxon>Eukaryota</taxon>
        <taxon>Sar</taxon>
        <taxon>Alveolata</taxon>
        <taxon>Dinophyceae</taxon>
        <taxon>Suessiales</taxon>
        <taxon>Symbiodiniaceae</taxon>
        <taxon>Symbiodinium</taxon>
    </lineage>
</organism>
<reference evidence="10 11" key="1">
    <citation type="submission" date="2016-02" db="EMBL/GenBank/DDBJ databases">
        <title>Genome analysis of coral dinoflagellate symbionts highlights evolutionary adaptations to a symbiotic lifestyle.</title>
        <authorList>
            <person name="Aranda M."/>
            <person name="Li Y."/>
            <person name="Liew Y.J."/>
            <person name="Baumgarten S."/>
            <person name="Simakov O."/>
            <person name="Wilson M."/>
            <person name="Piel J."/>
            <person name="Ashoor H."/>
            <person name="Bougouffa S."/>
            <person name="Bajic V.B."/>
            <person name="Ryu T."/>
            <person name="Ravasi T."/>
            <person name="Bayer T."/>
            <person name="Micklem G."/>
            <person name="Kim H."/>
            <person name="Bhak J."/>
            <person name="Lajeunesse T.C."/>
            <person name="Voolstra C.R."/>
        </authorList>
    </citation>
    <scope>NUCLEOTIDE SEQUENCE [LARGE SCALE GENOMIC DNA]</scope>
    <source>
        <strain evidence="10 11">CCMP2467</strain>
    </source>
</reference>
<evidence type="ECO:0000313" key="11">
    <source>
        <dbReference type="Proteomes" id="UP000186817"/>
    </source>
</evidence>
<dbReference type="CDD" id="cd02016">
    <property type="entry name" value="TPP_E1_OGDC_like"/>
    <property type="match status" value="1"/>
</dbReference>
<dbReference type="SUPFAM" id="SSF52518">
    <property type="entry name" value="Thiamin diphosphate-binding fold (THDP-binding)"/>
    <property type="match status" value="2"/>
</dbReference>
<keyword evidence="4" id="KW-0560">Oxidoreductase</keyword>
<protein>
    <recommendedName>
        <fullName evidence="7">2-oxoglutarate dehydrogenase, mitochondrial</fullName>
        <ecNumber evidence="3">1.2.4.2</ecNumber>
    </recommendedName>
    <alternativeName>
        <fullName evidence="8">2-oxoglutarate dehydrogenase complex component E1</fullName>
    </alternativeName>
</protein>
<keyword evidence="11" id="KW-1185">Reference proteome</keyword>
<evidence type="ECO:0000256" key="3">
    <source>
        <dbReference type="ARBA" id="ARBA00012280"/>
    </source>
</evidence>
<dbReference type="GO" id="GO:0045252">
    <property type="term" value="C:oxoglutarate dehydrogenase complex"/>
    <property type="evidence" value="ECO:0007669"/>
    <property type="project" value="TreeGrafter"/>
</dbReference>
<dbReference type="Gene3D" id="3.40.50.12470">
    <property type="match status" value="2"/>
</dbReference>
<dbReference type="EC" id="1.2.4.2" evidence="3"/>
<dbReference type="GO" id="GO:0030976">
    <property type="term" value="F:thiamine pyrophosphate binding"/>
    <property type="evidence" value="ECO:0007669"/>
    <property type="project" value="InterPro"/>
</dbReference>
<dbReference type="Pfam" id="PF16078">
    <property type="entry name" value="2-oxogl_dehyd_N"/>
    <property type="match status" value="1"/>
</dbReference>
<dbReference type="Proteomes" id="UP000186817">
    <property type="component" value="Unassembled WGS sequence"/>
</dbReference>
<comment type="function">
    <text evidence="6">The 2-oxoglutarate dehydrogenase complex catalyzes the overall conversion of 2-oxoglutarate to succinyl-CoA and CO(2). It contains multiple copies of three enzymatic components: 2-oxoglutarate dehydrogenase (E1), dihydrolipoamide succinyltransferase (E2) and lipoamide dehydrogenase (E3).</text>
</comment>
<dbReference type="EMBL" id="LSRX01000043">
    <property type="protein sequence ID" value="OLQ12443.1"/>
    <property type="molecule type" value="Genomic_DNA"/>
</dbReference>
<evidence type="ECO:0000256" key="1">
    <source>
        <dbReference type="ARBA" id="ARBA00001964"/>
    </source>
</evidence>
<dbReference type="Pfam" id="PF02779">
    <property type="entry name" value="Transket_pyr"/>
    <property type="match status" value="1"/>
</dbReference>
<gene>
    <name evidence="10" type="primary">ogdh</name>
    <name evidence="10" type="ORF">AK812_SmicGene3677</name>
</gene>
<evidence type="ECO:0000256" key="6">
    <source>
        <dbReference type="ARBA" id="ARBA00037426"/>
    </source>
</evidence>
<dbReference type="OMA" id="FRDFNEC"/>
<dbReference type="GO" id="GO:0005739">
    <property type="term" value="C:mitochondrion"/>
    <property type="evidence" value="ECO:0007669"/>
    <property type="project" value="TreeGrafter"/>
</dbReference>
<dbReference type="Gene3D" id="1.10.287.1150">
    <property type="entry name" value="TPP helical domain"/>
    <property type="match status" value="1"/>
</dbReference>
<evidence type="ECO:0000256" key="8">
    <source>
        <dbReference type="ARBA" id="ARBA00042984"/>
    </source>
</evidence>
<accession>A0A1Q9EYJ5</accession>
<dbReference type="InterPro" id="IPR032106">
    <property type="entry name" value="2-oxogl_dehyd_N"/>
</dbReference>
<evidence type="ECO:0000259" key="9">
    <source>
        <dbReference type="SMART" id="SM00861"/>
    </source>
</evidence>
<dbReference type="InterPro" id="IPR001017">
    <property type="entry name" value="DH_E1"/>
</dbReference>
<comment type="caution">
    <text evidence="10">The sequence shown here is derived from an EMBL/GenBank/DDBJ whole genome shotgun (WGS) entry which is preliminary data.</text>
</comment>
<evidence type="ECO:0000256" key="5">
    <source>
        <dbReference type="ARBA" id="ARBA00023052"/>
    </source>
</evidence>